<keyword evidence="3" id="KW-1185">Reference proteome</keyword>
<gene>
    <name evidence="2" type="ORF">EJ02DRAFT_515087</name>
</gene>
<sequence>MRRGTAAVPQQQQQRQRPDTEQANLVALLDRKIAIIPKYHISALTLPDILQQITRALYLPNIPSEMQLISFLQNRSVLDRYAGKPLHGAQKKLPQKAMKSLSKEWEGVLDEAGKRIGTTKYEDKVVRFVGCVLPGRKDQSVPAAFVQPNTSVLADDRIDIDGSVDHGGRLADRKMDKSELLGALHVSHDVQQGEPEKTGCSLKDIEAMTVTDVKHAIAALQKVRARDISLVLLRLSPAGDGRGD</sequence>
<organism evidence="2 3">
    <name type="scientific">Clathrospora elynae</name>
    <dbReference type="NCBI Taxonomy" id="706981"/>
    <lineage>
        <taxon>Eukaryota</taxon>
        <taxon>Fungi</taxon>
        <taxon>Dikarya</taxon>
        <taxon>Ascomycota</taxon>
        <taxon>Pezizomycotina</taxon>
        <taxon>Dothideomycetes</taxon>
        <taxon>Pleosporomycetidae</taxon>
        <taxon>Pleosporales</taxon>
        <taxon>Diademaceae</taxon>
        <taxon>Clathrospora</taxon>
    </lineage>
</organism>
<evidence type="ECO:0000256" key="1">
    <source>
        <dbReference type="SAM" id="MobiDB-lite"/>
    </source>
</evidence>
<evidence type="ECO:0000313" key="2">
    <source>
        <dbReference type="EMBL" id="KAF1937623.1"/>
    </source>
</evidence>
<name>A0A6A5SCE4_9PLEO</name>
<dbReference type="EMBL" id="ML976131">
    <property type="protein sequence ID" value="KAF1937623.1"/>
    <property type="molecule type" value="Genomic_DNA"/>
</dbReference>
<reference evidence="2" key="1">
    <citation type="journal article" date="2020" name="Stud. Mycol.">
        <title>101 Dothideomycetes genomes: a test case for predicting lifestyles and emergence of pathogens.</title>
        <authorList>
            <person name="Haridas S."/>
            <person name="Albert R."/>
            <person name="Binder M."/>
            <person name="Bloem J."/>
            <person name="Labutti K."/>
            <person name="Salamov A."/>
            <person name="Andreopoulos B."/>
            <person name="Baker S."/>
            <person name="Barry K."/>
            <person name="Bills G."/>
            <person name="Bluhm B."/>
            <person name="Cannon C."/>
            <person name="Castanera R."/>
            <person name="Culley D."/>
            <person name="Daum C."/>
            <person name="Ezra D."/>
            <person name="Gonzalez J."/>
            <person name="Henrissat B."/>
            <person name="Kuo A."/>
            <person name="Liang C."/>
            <person name="Lipzen A."/>
            <person name="Lutzoni F."/>
            <person name="Magnuson J."/>
            <person name="Mondo S."/>
            <person name="Nolan M."/>
            <person name="Ohm R."/>
            <person name="Pangilinan J."/>
            <person name="Park H.-J."/>
            <person name="Ramirez L."/>
            <person name="Alfaro M."/>
            <person name="Sun H."/>
            <person name="Tritt A."/>
            <person name="Yoshinaga Y."/>
            <person name="Zwiers L.-H."/>
            <person name="Turgeon B."/>
            <person name="Goodwin S."/>
            <person name="Spatafora J."/>
            <person name="Crous P."/>
            <person name="Grigoriev I."/>
        </authorList>
    </citation>
    <scope>NUCLEOTIDE SEQUENCE</scope>
    <source>
        <strain evidence="2">CBS 161.51</strain>
    </source>
</reference>
<accession>A0A6A5SCE4</accession>
<proteinExistence type="predicted"/>
<dbReference type="AlphaFoldDB" id="A0A6A5SCE4"/>
<feature type="region of interest" description="Disordered" evidence="1">
    <location>
        <begin position="1"/>
        <end position="20"/>
    </location>
</feature>
<protein>
    <submittedName>
        <fullName evidence="2">Uncharacterized protein</fullName>
    </submittedName>
</protein>
<evidence type="ECO:0000313" key="3">
    <source>
        <dbReference type="Proteomes" id="UP000800038"/>
    </source>
</evidence>
<dbReference type="Proteomes" id="UP000800038">
    <property type="component" value="Unassembled WGS sequence"/>
</dbReference>
<dbReference type="OrthoDB" id="3796041at2759"/>